<dbReference type="AlphaFoldDB" id="Q8CLV4"/>
<name>Q8CLV4_YERPE</name>
<organism evidence="1 2">
    <name type="scientific">Yersinia pestis</name>
    <dbReference type="NCBI Taxonomy" id="632"/>
    <lineage>
        <taxon>Bacteria</taxon>
        <taxon>Pseudomonadati</taxon>
        <taxon>Pseudomonadota</taxon>
        <taxon>Gammaproteobacteria</taxon>
        <taxon>Enterobacterales</taxon>
        <taxon>Yersiniaceae</taxon>
        <taxon>Yersinia</taxon>
    </lineage>
</organism>
<dbReference type="KEGG" id="ypk:y0148"/>
<gene>
    <name evidence="1" type="ordered locus">y0148</name>
</gene>
<evidence type="ECO:0000313" key="1">
    <source>
        <dbReference type="EMBL" id="AAM83743.1"/>
    </source>
</evidence>
<evidence type="ECO:0000313" key="2">
    <source>
        <dbReference type="Proteomes" id="UP000002490"/>
    </source>
</evidence>
<dbReference type="Proteomes" id="UP000002490">
    <property type="component" value="Chromosome"/>
</dbReference>
<accession>Q8CLV4</accession>
<reference evidence="1 2" key="1">
    <citation type="journal article" date="2002" name="J. Bacteriol.">
        <title>Genome sequence of Yersinia pestis KIM.</title>
        <authorList>
            <person name="Deng W."/>
            <person name="Burland V."/>
            <person name="Plunkett G.III."/>
            <person name="Boutin A."/>
            <person name="Mayhew G.F."/>
            <person name="Liss P."/>
            <person name="Perna N.T."/>
            <person name="Rose D.J."/>
            <person name="Mau B."/>
            <person name="Zhou S."/>
            <person name="Schwartz D.C."/>
            <person name="Fetherston J.D."/>
            <person name="Lindler L.E."/>
            <person name="Brubaker R.R."/>
            <person name="Plana G.V."/>
            <person name="Straley S.C."/>
            <person name="McDonough K.A."/>
            <person name="Nilles M.L."/>
            <person name="Matson J.S."/>
            <person name="Blattner F.R."/>
            <person name="Perry R.D."/>
        </authorList>
    </citation>
    <scope>NUCLEOTIDE SEQUENCE [LARGE SCALE GENOMIC DNA]</scope>
    <source>
        <strain evidence="2">KIM10+ / Biovar Mediaevalis</strain>
    </source>
</reference>
<sequence>MFGGTRIPPRVMTSAIFALFRSMPISNTRRKSPSVKIPLILIESSQITVKPRLFRVISSKASRNDASGLTVGISVPVCIISLIRSSNLRPSAPPG</sequence>
<dbReference type="EMBL" id="AE009952">
    <property type="protein sequence ID" value="AAM83743.1"/>
    <property type="molecule type" value="Genomic_DNA"/>
</dbReference>
<proteinExistence type="predicted"/>
<dbReference type="HOGENOM" id="CLU_2372079_0_0_6"/>
<protein>
    <submittedName>
        <fullName evidence="1">Uncharacterized protein</fullName>
    </submittedName>
</protein>